<sequence>MSAISRVVRTAACNAYPDEDKRCISKMHPPTLFLLSVLAGILASPAHRPSWRTRRGTFAPFTLECIALLPMFSIFCLLPAMASTVP</sequence>
<evidence type="ECO:0000313" key="2">
    <source>
        <dbReference type="EMBL" id="KHJ93416.1"/>
    </source>
</evidence>
<protein>
    <submittedName>
        <fullName evidence="2">Uncharacterized protein</fullName>
    </submittedName>
</protein>
<proteinExistence type="predicted"/>
<keyword evidence="1" id="KW-0812">Transmembrane</keyword>
<accession>A0A0B1TB91</accession>
<evidence type="ECO:0000256" key="1">
    <source>
        <dbReference type="SAM" id="Phobius"/>
    </source>
</evidence>
<name>A0A0B1TB91_OESDE</name>
<feature type="transmembrane region" description="Helical" evidence="1">
    <location>
        <begin position="58"/>
        <end position="82"/>
    </location>
</feature>
<reference evidence="2 3" key="1">
    <citation type="submission" date="2014-03" db="EMBL/GenBank/DDBJ databases">
        <title>Draft genome of the hookworm Oesophagostomum dentatum.</title>
        <authorList>
            <person name="Mitreva M."/>
        </authorList>
    </citation>
    <scope>NUCLEOTIDE SEQUENCE [LARGE SCALE GENOMIC DNA]</scope>
    <source>
        <strain evidence="2 3">OD-Hann</strain>
    </source>
</reference>
<keyword evidence="1" id="KW-1133">Transmembrane helix</keyword>
<organism evidence="2 3">
    <name type="scientific">Oesophagostomum dentatum</name>
    <name type="common">Nodular worm</name>
    <dbReference type="NCBI Taxonomy" id="61180"/>
    <lineage>
        <taxon>Eukaryota</taxon>
        <taxon>Metazoa</taxon>
        <taxon>Ecdysozoa</taxon>
        <taxon>Nematoda</taxon>
        <taxon>Chromadorea</taxon>
        <taxon>Rhabditida</taxon>
        <taxon>Rhabditina</taxon>
        <taxon>Rhabditomorpha</taxon>
        <taxon>Strongyloidea</taxon>
        <taxon>Strongylidae</taxon>
        <taxon>Oesophagostomum</taxon>
    </lineage>
</organism>
<dbReference type="EMBL" id="KN550783">
    <property type="protein sequence ID" value="KHJ93416.1"/>
    <property type="molecule type" value="Genomic_DNA"/>
</dbReference>
<dbReference type="AlphaFoldDB" id="A0A0B1TB91"/>
<keyword evidence="3" id="KW-1185">Reference proteome</keyword>
<gene>
    <name evidence="2" type="ORF">OESDEN_06677</name>
</gene>
<dbReference type="Proteomes" id="UP000053660">
    <property type="component" value="Unassembled WGS sequence"/>
</dbReference>
<keyword evidence="1" id="KW-0472">Membrane</keyword>
<evidence type="ECO:0000313" key="3">
    <source>
        <dbReference type="Proteomes" id="UP000053660"/>
    </source>
</evidence>